<dbReference type="AlphaFoldDB" id="A0ABD5E100"/>
<dbReference type="InterPro" id="IPR018247">
    <property type="entry name" value="EF_Hand_1_Ca_BS"/>
</dbReference>
<gene>
    <name evidence="2" type="ORF">RM574_06295</name>
</gene>
<dbReference type="Gene3D" id="1.10.238.10">
    <property type="entry name" value="EF-hand"/>
    <property type="match status" value="1"/>
</dbReference>
<dbReference type="PROSITE" id="PS00018">
    <property type="entry name" value="EF_HAND_1"/>
    <property type="match status" value="2"/>
</dbReference>
<dbReference type="InterPro" id="IPR011992">
    <property type="entry name" value="EF-hand-dom_pair"/>
</dbReference>
<dbReference type="RefSeq" id="WP_093854091.1">
    <property type="nucleotide sequence ID" value="NZ_JAVRER010000007.1"/>
</dbReference>
<name>A0ABD5E100_9ACTN</name>
<accession>A0ABD5E100</accession>
<dbReference type="PANTHER" id="PTHR36151">
    <property type="entry name" value="BLR2777 PROTEIN"/>
    <property type="match status" value="1"/>
</dbReference>
<evidence type="ECO:0000259" key="1">
    <source>
        <dbReference type="PROSITE" id="PS50222"/>
    </source>
</evidence>
<dbReference type="Pfam" id="PF13202">
    <property type="entry name" value="EF-hand_5"/>
    <property type="match status" value="2"/>
</dbReference>
<dbReference type="SMART" id="SM00054">
    <property type="entry name" value="EFh"/>
    <property type="match status" value="3"/>
</dbReference>
<comment type="caution">
    <text evidence="2">The sequence shown here is derived from an EMBL/GenBank/DDBJ whole genome shotgun (WGS) entry which is preliminary data.</text>
</comment>
<evidence type="ECO:0000313" key="3">
    <source>
        <dbReference type="Proteomes" id="UP001183607"/>
    </source>
</evidence>
<dbReference type="SUPFAM" id="SSF47473">
    <property type="entry name" value="EF-hand"/>
    <property type="match status" value="1"/>
</dbReference>
<reference evidence="3" key="1">
    <citation type="submission" date="2023-07" db="EMBL/GenBank/DDBJ databases">
        <title>30 novel species of actinomycetes from the DSMZ collection.</title>
        <authorList>
            <person name="Nouioui I."/>
        </authorList>
    </citation>
    <scope>NUCLEOTIDE SEQUENCE [LARGE SCALE GENOMIC DNA]</scope>
    <source>
        <strain evidence="3">DSM 41982</strain>
    </source>
</reference>
<dbReference type="PANTHER" id="PTHR36151:SF3">
    <property type="entry name" value="ER-BOUND OXYGENASE MPAB_MPAB'_RUBBER OXYGENASE CATALYTIC DOMAIN-CONTAINING PROTEIN"/>
    <property type="match status" value="1"/>
</dbReference>
<dbReference type="EMBL" id="JAVRER010000007">
    <property type="protein sequence ID" value="MDT0415098.1"/>
    <property type="molecule type" value="Genomic_DNA"/>
</dbReference>
<proteinExistence type="predicted"/>
<dbReference type="InterPro" id="IPR002048">
    <property type="entry name" value="EF_hand_dom"/>
</dbReference>
<feature type="domain" description="EF-hand" evidence="1">
    <location>
        <begin position="398"/>
        <end position="433"/>
    </location>
</feature>
<organism evidence="2 3">
    <name type="scientific">Streptomyces evansiae</name>
    <dbReference type="NCBI Taxonomy" id="3075535"/>
    <lineage>
        <taxon>Bacteria</taxon>
        <taxon>Bacillati</taxon>
        <taxon>Actinomycetota</taxon>
        <taxon>Actinomycetes</taxon>
        <taxon>Kitasatosporales</taxon>
        <taxon>Streptomycetaceae</taxon>
        <taxon>Streptomyces</taxon>
    </lineage>
</organism>
<dbReference type="PROSITE" id="PS50222">
    <property type="entry name" value="EF_HAND_2"/>
    <property type="match status" value="1"/>
</dbReference>
<dbReference type="Proteomes" id="UP001183607">
    <property type="component" value="Unassembled WGS sequence"/>
</dbReference>
<dbReference type="Pfam" id="PF09995">
    <property type="entry name" value="MPAB_Lcp_cat"/>
    <property type="match status" value="1"/>
</dbReference>
<dbReference type="InterPro" id="IPR018713">
    <property type="entry name" value="MPAB/Lcp_cat_dom"/>
</dbReference>
<protein>
    <submittedName>
        <fullName evidence="2">EF-hand domain-containing protein</fullName>
    </submittedName>
</protein>
<sequence>MTTTGGFPRFRKLFDDPRWAPALVRATVLEAAHPQVGAALVANSTFVTHPWRRLRNTFHSMRRMSDADEAVRSREAARLNRLHARLKGTGPDQRPYDAMDPAARAWVLATLFESAVTMYRLSGQPLRHEEIEELYEETRGYLRALGDEAARLPATTVEFWPYFDAVVERELEDTEAMRIILYKLFDHLPARGVLSGVPTLWATGRAFAGPLIGAVTVASLPEPFRRRAGLPELPGVTTLLRGTYLAAGLTRFLPDDWISAERVVDLLSSTPGGDDPAARTAAALHERLRRAGALVRLLSPLPVPEPAAPPAPVHSGAEEFFREVLDQTGDGYLDWPDLAAMARELATRLDLDEPEETRLYEAFASWWRELQAALDTDGDGRVSAREYASNAAGLAGPALIRVAEVLFAAADADGNGTIDAEEYRALFRTAFRRETVGTGGAGRTGGTSGPGDAGGADTYDGAAFVRAFVSFMSGRPRSSPFDPLFRQP</sequence>
<evidence type="ECO:0000313" key="2">
    <source>
        <dbReference type="EMBL" id="MDT0415098.1"/>
    </source>
</evidence>